<feature type="compositionally biased region" description="Polar residues" evidence="13">
    <location>
        <begin position="39"/>
        <end position="48"/>
    </location>
</feature>
<evidence type="ECO:0000256" key="7">
    <source>
        <dbReference type="ARBA" id="ARBA00022679"/>
    </source>
</evidence>
<dbReference type="InterPro" id="IPR042036">
    <property type="entry name" value="RRP8_N"/>
</dbReference>
<evidence type="ECO:0000256" key="5">
    <source>
        <dbReference type="ARBA" id="ARBA00022552"/>
    </source>
</evidence>
<feature type="compositionally biased region" description="Basic and acidic residues" evidence="13">
    <location>
        <begin position="331"/>
        <end position="342"/>
    </location>
</feature>
<dbReference type="FunFam" id="3.40.50.150:FF:000068">
    <property type="entry name" value="Ribosomal RNA-processing protein 8"/>
    <property type="match status" value="1"/>
</dbReference>
<keyword evidence="8" id="KW-0949">S-adenosyl-L-methionine</keyword>
<feature type="compositionally biased region" description="Basic and acidic residues" evidence="13">
    <location>
        <begin position="411"/>
        <end position="432"/>
    </location>
</feature>
<feature type="compositionally biased region" description="Basic and acidic residues" evidence="13">
    <location>
        <begin position="239"/>
        <end position="256"/>
    </location>
</feature>
<keyword evidence="9" id="KW-0156">Chromatin regulator</keyword>
<sequence>MSEFDCDTAWDVDQEADSLNKSLFGGKAKKKRTQKAKQEVSSTLSSIVPDSDDETFTKKGNRKLKEKRRRKKKQDKKTEGDGDEESSLNMGEMQETEPTVTAKIKKTGKKNNEIDSESQSDPAASKVKKSNKRKDITQTDDEELSTSPKKKRKKTEKNEEENDKSMDSAVTTEETPKKKRKRNRKKKNNSKKNKYAHLALNRKVKETDVAVTENSGEKNDSTQTPDEAPQASKQTAKQNDVKSRTKAKKEAAKDVLNESCETSEKATPILNHKSSTKPGKEDVPNANVKKGEKKKKKILDEAQDKAESADPVGVSLETKKIKRKGDTVSTPERKNKAQKVLEELNEINSPIAKKKKRDKLEKVIKNGDNDTEVQAHKNSKTVDPKKVSELQQRQKKLLHALGRAGSSNENLDSKNVKENKKDKKKKSSEVSKEIQSQNTEASKASLKNGVAKSAGKNSDPADKANKKSLEVQSKAKGGDSSSKKGDKFSAMGSLAQEKLSAARFRYLNEQLYTCEGREALKLFREDRDAFHVYHTGFENQAAKWPVNPVNVLIKQIKDKSPSLVIADFGCGDAKLAQALPQKVHSFDLVALNPRVKACDMSSVPLQNESVDIAVFCLSLMGTNLDDYVSEANRVLKTDGLLKIVEVSSRFKGLSPFLASVCSHGFQLLNKRDLSEMFYLMDFKKLKTVKKGAATRSVSLKPCLYKKR</sequence>
<feature type="compositionally biased region" description="Polar residues" evidence="13">
    <location>
        <begin position="433"/>
        <end position="442"/>
    </location>
</feature>
<comment type="caution">
    <text evidence="14">The sequence shown here is derived from an EMBL/GenBank/DDBJ whole genome shotgun (WGS) entry which is preliminary data.</text>
</comment>
<dbReference type="Pfam" id="PF05148">
    <property type="entry name" value="Methyltransf_8"/>
    <property type="match status" value="1"/>
</dbReference>
<dbReference type="Gene3D" id="1.10.10.2150">
    <property type="entry name" value="Ribosomal RNA-processing protein 8, N-terminal domain"/>
    <property type="match status" value="1"/>
</dbReference>
<evidence type="ECO:0000256" key="10">
    <source>
        <dbReference type="ARBA" id="ARBA00023015"/>
    </source>
</evidence>
<evidence type="ECO:0000256" key="8">
    <source>
        <dbReference type="ARBA" id="ARBA00022691"/>
    </source>
</evidence>
<gene>
    <name evidence="14" type="ORF">EGW08_004968</name>
</gene>
<dbReference type="GO" id="GO:0032259">
    <property type="term" value="P:methylation"/>
    <property type="evidence" value="ECO:0007669"/>
    <property type="project" value="UniProtKB-KW"/>
</dbReference>
<evidence type="ECO:0000256" key="2">
    <source>
        <dbReference type="ARBA" id="ARBA00006301"/>
    </source>
</evidence>
<feature type="compositionally biased region" description="Basic and acidic residues" evidence="13">
    <location>
        <begin position="298"/>
        <end position="308"/>
    </location>
</feature>
<dbReference type="EMBL" id="RQTK01000115">
    <property type="protein sequence ID" value="RUS87288.1"/>
    <property type="molecule type" value="Genomic_DNA"/>
</dbReference>
<evidence type="ECO:0000256" key="11">
    <source>
        <dbReference type="ARBA" id="ARBA00023163"/>
    </source>
</evidence>
<dbReference type="GO" id="GO:0046015">
    <property type="term" value="P:regulation of transcription by glucose"/>
    <property type="evidence" value="ECO:0007669"/>
    <property type="project" value="TreeGrafter"/>
</dbReference>
<dbReference type="GO" id="GO:0042149">
    <property type="term" value="P:cellular response to glucose starvation"/>
    <property type="evidence" value="ECO:0007669"/>
    <property type="project" value="TreeGrafter"/>
</dbReference>
<feature type="compositionally biased region" description="Polar residues" evidence="13">
    <location>
        <begin position="221"/>
        <end position="238"/>
    </location>
</feature>
<dbReference type="AlphaFoldDB" id="A0A433U0L4"/>
<comment type="subcellular location">
    <subcellularLocation>
        <location evidence="1">Nucleus</location>
        <location evidence="1">Nucleolus</location>
    </subcellularLocation>
</comment>
<dbReference type="InterPro" id="IPR029063">
    <property type="entry name" value="SAM-dependent_MTases_sf"/>
</dbReference>
<dbReference type="PANTHER" id="PTHR12787">
    <property type="entry name" value="RIBOSOMAL RNA-PROCESSING PROTEIN 8"/>
    <property type="match status" value="1"/>
</dbReference>
<dbReference type="PANTHER" id="PTHR12787:SF0">
    <property type="entry name" value="RIBOSOMAL RNA-PROCESSING PROTEIN 8"/>
    <property type="match status" value="1"/>
</dbReference>
<keyword evidence="11" id="KW-0804">Transcription</keyword>
<feature type="compositionally biased region" description="Basic residues" evidence="13">
    <location>
        <begin position="177"/>
        <end position="195"/>
    </location>
</feature>
<feature type="compositionally biased region" description="Basic and acidic residues" evidence="13">
    <location>
        <begin position="358"/>
        <end position="368"/>
    </location>
</feature>
<dbReference type="OrthoDB" id="10258825at2759"/>
<evidence type="ECO:0000256" key="13">
    <source>
        <dbReference type="SAM" id="MobiDB-lite"/>
    </source>
</evidence>
<evidence type="ECO:0000256" key="1">
    <source>
        <dbReference type="ARBA" id="ARBA00004604"/>
    </source>
</evidence>
<dbReference type="GO" id="GO:0008168">
    <property type="term" value="F:methyltransferase activity"/>
    <property type="evidence" value="ECO:0007669"/>
    <property type="project" value="UniProtKB-KW"/>
</dbReference>
<keyword evidence="4" id="KW-0678">Repressor</keyword>
<proteinExistence type="inferred from homology"/>
<dbReference type="GO" id="GO:0005677">
    <property type="term" value="C:chromatin silencing complex"/>
    <property type="evidence" value="ECO:0007669"/>
    <property type="project" value="TreeGrafter"/>
</dbReference>
<feature type="compositionally biased region" description="Basic residues" evidence="13">
    <location>
        <begin position="59"/>
        <end position="75"/>
    </location>
</feature>
<keyword evidence="6" id="KW-0489">Methyltransferase</keyword>
<dbReference type="GO" id="GO:0033553">
    <property type="term" value="C:rDNA heterochromatin"/>
    <property type="evidence" value="ECO:0007669"/>
    <property type="project" value="TreeGrafter"/>
</dbReference>
<feature type="compositionally biased region" description="Basic and acidic residues" evidence="13">
    <location>
        <begin position="459"/>
        <end position="469"/>
    </location>
</feature>
<name>A0A433U0L4_ELYCH</name>
<dbReference type="SUPFAM" id="SSF53335">
    <property type="entry name" value="S-adenosyl-L-methionine-dependent methyltransferases"/>
    <property type="match status" value="1"/>
</dbReference>
<protein>
    <recommendedName>
        <fullName evidence="3">Ribosomal RNA-processing protein 8</fullName>
    </recommendedName>
</protein>
<keyword evidence="15" id="KW-1185">Reference proteome</keyword>
<feature type="region of interest" description="Disordered" evidence="13">
    <location>
        <begin position="1"/>
        <end position="489"/>
    </location>
</feature>
<dbReference type="GO" id="GO:0005730">
    <property type="term" value="C:nucleolus"/>
    <property type="evidence" value="ECO:0007669"/>
    <property type="project" value="UniProtKB-SubCell"/>
</dbReference>
<reference evidence="14 15" key="1">
    <citation type="submission" date="2019-01" db="EMBL/GenBank/DDBJ databases">
        <title>A draft genome assembly of the solar-powered sea slug Elysia chlorotica.</title>
        <authorList>
            <person name="Cai H."/>
            <person name="Li Q."/>
            <person name="Fang X."/>
            <person name="Li J."/>
            <person name="Curtis N.E."/>
            <person name="Altenburger A."/>
            <person name="Shibata T."/>
            <person name="Feng M."/>
            <person name="Maeda T."/>
            <person name="Schwartz J.A."/>
            <person name="Shigenobu S."/>
            <person name="Lundholm N."/>
            <person name="Nishiyama T."/>
            <person name="Yang H."/>
            <person name="Hasebe M."/>
            <person name="Li S."/>
            <person name="Pierce S.K."/>
            <person name="Wang J."/>
        </authorList>
    </citation>
    <scope>NUCLEOTIDE SEQUENCE [LARGE SCALE GENOMIC DNA]</scope>
    <source>
        <strain evidence="14">EC2010</strain>
        <tissue evidence="14">Whole organism of an adult</tissue>
    </source>
</reference>
<dbReference type="InterPro" id="IPR007823">
    <property type="entry name" value="RRP8"/>
</dbReference>
<keyword evidence="5" id="KW-0698">rRNA processing</keyword>
<evidence type="ECO:0000256" key="12">
    <source>
        <dbReference type="ARBA" id="ARBA00023242"/>
    </source>
</evidence>
<evidence type="ECO:0000256" key="3">
    <source>
        <dbReference type="ARBA" id="ARBA00020203"/>
    </source>
</evidence>
<comment type="similarity">
    <text evidence="2">Belongs to the methyltransferase superfamily. RRP8 family.</text>
</comment>
<evidence type="ECO:0000256" key="9">
    <source>
        <dbReference type="ARBA" id="ARBA00022853"/>
    </source>
</evidence>
<feature type="compositionally biased region" description="Acidic residues" evidence="13">
    <location>
        <begin position="1"/>
        <end position="16"/>
    </location>
</feature>
<dbReference type="GO" id="GO:0006364">
    <property type="term" value="P:rRNA processing"/>
    <property type="evidence" value="ECO:0007669"/>
    <property type="project" value="UniProtKB-KW"/>
</dbReference>
<evidence type="ECO:0000256" key="4">
    <source>
        <dbReference type="ARBA" id="ARBA00022491"/>
    </source>
</evidence>
<evidence type="ECO:0000256" key="6">
    <source>
        <dbReference type="ARBA" id="ARBA00022603"/>
    </source>
</evidence>
<evidence type="ECO:0000313" key="14">
    <source>
        <dbReference type="EMBL" id="RUS87288.1"/>
    </source>
</evidence>
<accession>A0A433U0L4</accession>
<dbReference type="FunFam" id="1.10.10.2150:FF:000001">
    <property type="entry name" value="Ribosomal RNA-processing protein 8"/>
    <property type="match status" value="1"/>
</dbReference>
<dbReference type="GO" id="GO:0000183">
    <property type="term" value="P:rDNA heterochromatin formation"/>
    <property type="evidence" value="ECO:0007669"/>
    <property type="project" value="TreeGrafter"/>
</dbReference>
<dbReference type="Gene3D" id="3.40.50.150">
    <property type="entry name" value="Vaccinia Virus protein VP39"/>
    <property type="match status" value="1"/>
</dbReference>
<dbReference type="STRING" id="188477.A0A433U0L4"/>
<evidence type="ECO:0000313" key="15">
    <source>
        <dbReference type="Proteomes" id="UP000271974"/>
    </source>
</evidence>
<keyword evidence="12" id="KW-0539">Nucleus</keyword>
<keyword evidence="7" id="KW-0808">Transferase</keyword>
<dbReference type="Proteomes" id="UP000271974">
    <property type="component" value="Unassembled WGS sequence"/>
</dbReference>
<keyword evidence="10" id="KW-0805">Transcription regulation</keyword>
<organism evidence="14 15">
    <name type="scientific">Elysia chlorotica</name>
    <name type="common">Eastern emerald elysia</name>
    <name type="synonym">Sea slug</name>
    <dbReference type="NCBI Taxonomy" id="188477"/>
    <lineage>
        <taxon>Eukaryota</taxon>
        <taxon>Metazoa</taxon>
        <taxon>Spiralia</taxon>
        <taxon>Lophotrochozoa</taxon>
        <taxon>Mollusca</taxon>
        <taxon>Gastropoda</taxon>
        <taxon>Heterobranchia</taxon>
        <taxon>Euthyneura</taxon>
        <taxon>Panpulmonata</taxon>
        <taxon>Sacoglossa</taxon>
        <taxon>Placobranchoidea</taxon>
        <taxon>Plakobranchidae</taxon>
        <taxon>Elysia</taxon>
    </lineage>
</organism>